<evidence type="ECO:0000313" key="1">
    <source>
        <dbReference type="EMBL" id="RNA25235.1"/>
    </source>
</evidence>
<proteinExistence type="predicted"/>
<name>A0A3M7RPI3_BRAPC</name>
<keyword evidence="2" id="KW-1185">Reference proteome</keyword>
<gene>
    <name evidence="1" type="ORF">BpHYR1_043151</name>
</gene>
<accession>A0A3M7RPI3</accession>
<reference evidence="1 2" key="1">
    <citation type="journal article" date="2018" name="Sci. Rep.">
        <title>Genomic signatures of local adaptation to the degree of environmental predictability in rotifers.</title>
        <authorList>
            <person name="Franch-Gras L."/>
            <person name="Hahn C."/>
            <person name="Garcia-Roger E.M."/>
            <person name="Carmona M.J."/>
            <person name="Serra M."/>
            <person name="Gomez A."/>
        </authorList>
    </citation>
    <scope>NUCLEOTIDE SEQUENCE [LARGE SCALE GENOMIC DNA]</scope>
    <source>
        <strain evidence="1">HYR1</strain>
    </source>
</reference>
<dbReference type="AlphaFoldDB" id="A0A3M7RPI3"/>
<comment type="caution">
    <text evidence="1">The sequence shown here is derived from an EMBL/GenBank/DDBJ whole genome shotgun (WGS) entry which is preliminary data.</text>
</comment>
<sequence length="297" mass="33481">MSLILKVFDRPCCNQLDIFLHLILQVCKEIKKIWQNSSSSSSSSSSWMTASCRMTPAREPESYEQPVLWSSILFLKELTLGASMTESGILFHILATLLQKALRLIRQSFTSSGLMCPRCPLLGGPACREECHWTVSSPFLILNISIKSPLALISSSVIFFSSLKNVKIEGFDLTFDFSRANIYNIRTEIWNTSESQKKIICSKQDGNITISCLFGTIRNQSSKLDTGSNMDIRLIIIYTLDLFIIGVAEFKSRPILFSLILFHHGFENRFTKASKLQISNTPHISIDHPSASQLMRN</sequence>
<dbReference type="Proteomes" id="UP000276133">
    <property type="component" value="Unassembled WGS sequence"/>
</dbReference>
<organism evidence="1 2">
    <name type="scientific">Brachionus plicatilis</name>
    <name type="common">Marine rotifer</name>
    <name type="synonym">Brachionus muelleri</name>
    <dbReference type="NCBI Taxonomy" id="10195"/>
    <lineage>
        <taxon>Eukaryota</taxon>
        <taxon>Metazoa</taxon>
        <taxon>Spiralia</taxon>
        <taxon>Gnathifera</taxon>
        <taxon>Rotifera</taxon>
        <taxon>Eurotatoria</taxon>
        <taxon>Monogononta</taxon>
        <taxon>Pseudotrocha</taxon>
        <taxon>Ploima</taxon>
        <taxon>Brachionidae</taxon>
        <taxon>Brachionus</taxon>
    </lineage>
</organism>
<dbReference type="EMBL" id="REGN01002957">
    <property type="protein sequence ID" value="RNA25235.1"/>
    <property type="molecule type" value="Genomic_DNA"/>
</dbReference>
<protein>
    <submittedName>
        <fullName evidence="1">Uncharacterized protein</fullName>
    </submittedName>
</protein>
<evidence type="ECO:0000313" key="2">
    <source>
        <dbReference type="Proteomes" id="UP000276133"/>
    </source>
</evidence>